<dbReference type="RefSeq" id="WP_073024272.1">
    <property type="nucleotide sequence ID" value="NZ_FQZS01000004.1"/>
</dbReference>
<dbReference type="STRING" id="1122184.SAMN02745176_00546"/>
<dbReference type="OrthoDB" id="9783544at2"/>
<name>A0A1M6BVI1_9FIRM</name>
<protein>
    <submittedName>
        <fullName evidence="1">Uncharacterized protein</fullName>
    </submittedName>
</protein>
<keyword evidence="2" id="KW-1185">Reference proteome</keyword>
<proteinExistence type="predicted"/>
<gene>
    <name evidence="1" type="ORF">SAMN02745176_00546</name>
</gene>
<dbReference type="EMBL" id="FQZS01000004">
    <property type="protein sequence ID" value="SHI52498.1"/>
    <property type="molecule type" value="Genomic_DNA"/>
</dbReference>
<accession>A0A1M6BVI1</accession>
<evidence type="ECO:0000313" key="1">
    <source>
        <dbReference type="EMBL" id="SHI52498.1"/>
    </source>
</evidence>
<dbReference type="Proteomes" id="UP000184442">
    <property type="component" value="Unassembled WGS sequence"/>
</dbReference>
<organism evidence="1 2">
    <name type="scientific">Lutispora thermophila DSM 19022</name>
    <dbReference type="NCBI Taxonomy" id="1122184"/>
    <lineage>
        <taxon>Bacteria</taxon>
        <taxon>Bacillati</taxon>
        <taxon>Bacillota</taxon>
        <taxon>Clostridia</taxon>
        <taxon>Lutisporales</taxon>
        <taxon>Lutisporaceae</taxon>
        <taxon>Lutispora</taxon>
    </lineage>
</organism>
<evidence type="ECO:0000313" key="2">
    <source>
        <dbReference type="Proteomes" id="UP000184442"/>
    </source>
</evidence>
<reference evidence="1 2" key="1">
    <citation type="submission" date="2016-11" db="EMBL/GenBank/DDBJ databases">
        <authorList>
            <person name="Jaros S."/>
            <person name="Januszkiewicz K."/>
            <person name="Wedrychowicz H."/>
        </authorList>
    </citation>
    <scope>NUCLEOTIDE SEQUENCE [LARGE SCALE GENOMIC DNA]</scope>
    <source>
        <strain evidence="1 2">DSM 19022</strain>
    </source>
</reference>
<dbReference type="AlphaFoldDB" id="A0A1M6BVI1"/>
<sequence>MKLIDLIYPKNRIVSIVGTCKNAGKTVTLNEIILQAGEKGIPIGLISTGRDGERRDVLTETEKPPVFVRKGTIITTVENAIKPEHAGIEIYSVTDYNTPMGRVVIGRVVEDGYVEISGPYSSRTIKAMCEEMMSFGAELVLIDGSLDRRASAAPFVSDGTILATGAALARSQELVIDKTLHIINTYSIPQAERGEIRDLAEGIIEEGKTGLINEDLSITYVDTLTSLRSGSLIAQALTEDTRYVVLSGSATADTLKDIMQNAKSEITILVKDGTRIFIPQRELHLLQKMGLKLNVVDAINIIAVTINPYSPEGYYFDSAAFLENMRRAIPDIPVYDVMQGGNGYEY</sequence>